<name>A0A427YHA6_9TREE</name>
<evidence type="ECO:0000313" key="3">
    <source>
        <dbReference type="EMBL" id="RSH90468.1"/>
    </source>
</evidence>
<dbReference type="EMBL" id="RSCD01000010">
    <property type="protein sequence ID" value="RSH90468.1"/>
    <property type="molecule type" value="Genomic_DNA"/>
</dbReference>
<protein>
    <submittedName>
        <fullName evidence="3">Uncharacterized protein</fullName>
    </submittedName>
</protein>
<keyword evidence="4" id="KW-1185">Reference proteome</keyword>
<keyword evidence="2" id="KW-1133">Transmembrane helix</keyword>
<evidence type="ECO:0000256" key="1">
    <source>
        <dbReference type="SAM" id="MobiDB-lite"/>
    </source>
</evidence>
<feature type="transmembrane region" description="Helical" evidence="2">
    <location>
        <begin position="67"/>
        <end position="86"/>
    </location>
</feature>
<feature type="region of interest" description="Disordered" evidence="1">
    <location>
        <begin position="1"/>
        <end position="54"/>
    </location>
</feature>
<evidence type="ECO:0000256" key="2">
    <source>
        <dbReference type="SAM" id="Phobius"/>
    </source>
</evidence>
<organism evidence="3 4">
    <name type="scientific">Saitozyma podzolica</name>
    <dbReference type="NCBI Taxonomy" id="1890683"/>
    <lineage>
        <taxon>Eukaryota</taxon>
        <taxon>Fungi</taxon>
        <taxon>Dikarya</taxon>
        <taxon>Basidiomycota</taxon>
        <taxon>Agaricomycotina</taxon>
        <taxon>Tremellomycetes</taxon>
        <taxon>Tremellales</taxon>
        <taxon>Trimorphomycetaceae</taxon>
        <taxon>Saitozyma</taxon>
    </lineage>
</organism>
<accession>A0A427YHA6</accession>
<dbReference type="Proteomes" id="UP000279259">
    <property type="component" value="Unassembled WGS sequence"/>
</dbReference>
<proteinExistence type="predicted"/>
<feature type="compositionally biased region" description="Low complexity" evidence="1">
    <location>
        <begin position="1"/>
        <end position="35"/>
    </location>
</feature>
<dbReference type="AlphaFoldDB" id="A0A427YHA6"/>
<gene>
    <name evidence="3" type="ORF">EHS25_001073</name>
</gene>
<keyword evidence="2" id="KW-0472">Membrane</keyword>
<keyword evidence="2" id="KW-0812">Transmembrane</keyword>
<feature type="transmembrane region" description="Helical" evidence="2">
    <location>
        <begin position="106"/>
        <end position="125"/>
    </location>
</feature>
<reference evidence="3 4" key="1">
    <citation type="submission" date="2018-11" db="EMBL/GenBank/DDBJ databases">
        <title>Genome sequence of Saitozyma podzolica DSM 27192.</title>
        <authorList>
            <person name="Aliyu H."/>
            <person name="Gorte O."/>
            <person name="Ochsenreither K."/>
        </authorList>
    </citation>
    <scope>NUCLEOTIDE SEQUENCE [LARGE SCALE GENOMIC DNA]</scope>
    <source>
        <strain evidence="3 4">DSM 27192</strain>
    </source>
</reference>
<sequence>MSSAEPTTTTTTTPTPIGTDPVAIASPPAASTISPQDADASVPPSRSTAPAGTPAIRLCREHPRNSFYLLGLVMAVPGLIAGWVAFLTHEGWIETHSNNPGIDMGLLAVNGVFLICLLVAVTALLRQTYYTHLLLRSILHPESYTSSVRNRDRTSGSAGRNVVGGTSDSALGVLPSWLLPRPPAYGDIVRGTGDVEDQAAYHGEGLPKYG</sequence>
<comment type="caution">
    <text evidence="3">The sequence shown here is derived from an EMBL/GenBank/DDBJ whole genome shotgun (WGS) entry which is preliminary data.</text>
</comment>
<dbReference type="STRING" id="1890683.A0A427YHA6"/>
<evidence type="ECO:0000313" key="4">
    <source>
        <dbReference type="Proteomes" id="UP000279259"/>
    </source>
</evidence>